<feature type="binding site" evidence="3">
    <location>
        <begin position="8"/>
        <end position="13"/>
    </location>
    <ligand>
        <name>NAD(+)</name>
        <dbReference type="ChEBI" id="CHEBI:57540"/>
    </ligand>
</feature>
<evidence type="ECO:0000259" key="5">
    <source>
        <dbReference type="Pfam" id="PF00056"/>
    </source>
</evidence>
<dbReference type="PANTHER" id="PTHR43128">
    <property type="entry name" value="L-2-HYDROXYCARBOXYLATE DEHYDROGENASE (NAD(P)(+))"/>
    <property type="match status" value="1"/>
</dbReference>
<dbReference type="GO" id="GO:0004459">
    <property type="term" value="F:L-lactate dehydrogenase (NAD+) activity"/>
    <property type="evidence" value="ECO:0007669"/>
    <property type="project" value="TreeGrafter"/>
</dbReference>
<feature type="binding site" evidence="3">
    <location>
        <begin position="119"/>
        <end position="121"/>
    </location>
    <ligand>
        <name>NAD(+)</name>
        <dbReference type="ChEBI" id="CHEBI:57540"/>
    </ligand>
</feature>
<keyword evidence="4" id="KW-0560">Oxidoreductase</keyword>
<dbReference type="Pfam" id="PF02866">
    <property type="entry name" value="Ldh_1_C"/>
    <property type="match status" value="1"/>
</dbReference>
<comment type="caution">
    <text evidence="7">The sequence shown here is derived from an EMBL/GenBank/DDBJ whole genome shotgun (WGS) entry which is preliminary data.</text>
</comment>
<dbReference type="Proteomes" id="UP000288291">
    <property type="component" value="Unassembled WGS sequence"/>
</dbReference>
<evidence type="ECO:0000256" key="4">
    <source>
        <dbReference type="RuleBase" id="RU003369"/>
    </source>
</evidence>
<protein>
    <submittedName>
        <fullName evidence="7">L-lactate dehydrogenase</fullName>
    </submittedName>
</protein>
<comment type="similarity">
    <text evidence="1">Belongs to the LDH/MDH superfamily. LDH family.</text>
</comment>
<dbReference type="PRINTS" id="PR00086">
    <property type="entry name" value="LLDHDRGNASE"/>
</dbReference>
<feature type="binding site" evidence="3">
    <location>
        <position position="33"/>
    </location>
    <ligand>
        <name>NAD(+)</name>
        <dbReference type="ChEBI" id="CHEBI:57540"/>
    </ligand>
</feature>
<dbReference type="GO" id="GO:0006089">
    <property type="term" value="P:lactate metabolic process"/>
    <property type="evidence" value="ECO:0007669"/>
    <property type="project" value="TreeGrafter"/>
</dbReference>
<feature type="active site" description="Proton acceptor" evidence="2">
    <location>
        <position position="176"/>
    </location>
</feature>
<dbReference type="Pfam" id="PF00056">
    <property type="entry name" value="Ldh_1_N"/>
    <property type="match status" value="1"/>
</dbReference>
<dbReference type="AlphaFoldDB" id="A0A437ST77"/>
<feature type="binding site" evidence="3">
    <location>
        <position position="96"/>
    </location>
    <ligand>
        <name>NAD(+)</name>
        <dbReference type="ChEBI" id="CHEBI:57540"/>
    </ligand>
</feature>
<evidence type="ECO:0000259" key="6">
    <source>
        <dbReference type="Pfam" id="PF02866"/>
    </source>
</evidence>
<keyword evidence="8" id="KW-1185">Reference proteome</keyword>
<accession>A0A437ST77</accession>
<dbReference type="InterPro" id="IPR001557">
    <property type="entry name" value="L-lactate/malate_DH"/>
</dbReference>
<feature type="domain" description="Lactate/malate dehydrogenase N-terminal" evidence="5">
    <location>
        <begin position="3"/>
        <end position="143"/>
    </location>
</feature>
<dbReference type="Gene3D" id="3.90.110.10">
    <property type="entry name" value="Lactate dehydrogenase/glycoside hydrolase, family 4, C-terminal"/>
    <property type="match status" value="1"/>
</dbReference>
<evidence type="ECO:0000256" key="1">
    <source>
        <dbReference type="ARBA" id="ARBA00006054"/>
    </source>
</evidence>
<evidence type="ECO:0000313" key="8">
    <source>
        <dbReference type="Proteomes" id="UP000288291"/>
    </source>
</evidence>
<dbReference type="InterPro" id="IPR015955">
    <property type="entry name" value="Lactate_DH/Glyco_Ohase_4_C"/>
</dbReference>
<dbReference type="SUPFAM" id="SSF56327">
    <property type="entry name" value="LDH C-terminal domain-like"/>
    <property type="match status" value="1"/>
</dbReference>
<dbReference type="PANTHER" id="PTHR43128:SF31">
    <property type="entry name" value="L-LACTATE DEHYDROGENASE"/>
    <property type="match status" value="1"/>
</dbReference>
<evidence type="ECO:0000313" key="7">
    <source>
        <dbReference type="EMBL" id="RVU70064.1"/>
    </source>
</evidence>
<evidence type="ECO:0000256" key="3">
    <source>
        <dbReference type="PIRSR" id="PIRSR000102-3"/>
    </source>
</evidence>
<dbReference type="EMBL" id="RXIA01000032">
    <property type="protein sequence ID" value="RVU70064.1"/>
    <property type="molecule type" value="Genomic_DNA"/>
</dbReference>
<keyword evidence="3" id="KW-0520">NAD</keyword>
<reference evidence="7 8" key="1">
    <citation type="submission" date="2018-12" db="EMBL/GenBank/DDBJ databases">
        <authorList>
            <person name="Meng J."/>
        </authorList>
    </citation>
    <scope>NUCLEOTIDE SEQUENCE [LARGE SCALE GENOMIC DNA]</scope>
    <source>
        <strain evidence="7 8">HT111-2</strain>
    </source>
</reference>
<gene>
    <name evidence="7" type="ORF">EJK17_09555</name>
</gene>
<dbReference type="InterPro" id="IPR036291">
    <property type="entry name" value="NAD(P)-bd_dom_sf"/>
</dbReference>
<organism evidence="7 8">
    <name type="scientific">Lactobacillus xujianguonis</name>
    <dbReference type="NCBI Taxonomy" id="2495899"/>
    <lineage>
        <taxon>Bacteria</taxon>
        <taxon>Bacillati</taxon>
        <taxon>Bacillota</taxon>
        <taxon>Bacilli</taxon>
        <taxon>Lactobacillales</taxon>
        <taxon>Lactobacillaceae</taxon>
        <taxon>Lactobacillus</taxon>
    </lineage>
</organism>
<dbReference type="Gene3D" id="3.40.50.720">
    <property type="entry name" value="NAD(P)-binding Rossmann-like Domain"/>
    <property type="match status" value="1"/>
</dbReference>
<dbReference type="SUPFAM" id="SSF51735">
    <property type="entry name" value="NAD(P)-binding Rossmann-fold domains"/>
    <property type="match status" value="1"/>
</dbReference>
<proteinExistence type="inferred from homology"/>
<dbReference type="RefSeq" id="WP_103660909.1">
    <property type="nucleotide sequence ID" value="NZ_ML136900.1"/>
</dbReference>
<dbReference type="PIRSF" id="PIRSF000102">
    <property type="entry name" value="Lac_mal_DH"/>
    <property type="match status" value="1"/>
</dbReference>
<feature type="domain" description="Lactate/malate dehydrogenase C-terminal" evidence="6">
    <location>
        <begin position="146"/>
        <end position="302"/>
    </location>
</feature>
<dbReference type="InterPro" id="IPR001236">
    <property type="entry name" value="Lactate/malate_DH_N"/>
</dbReference>
<dbReference type="InterPro" id="IPR022383">
    <property type="entry name" value="Lactate/malate_DH_C"/>
</dbReference>
<dbReference type="CDD" id="cd05291">
    <property type="entry name" value="HicDH_like"/>
    <property type="match status" value="1"/>
</dbReference>
<sequence length="304" mass="33557">MRKIGIIGMGHVGATIAYTLVTQGLVDDLILIDKNDAKADAEYNDLRDALPRNSHYVNIIKQDWDDLEDVDIIVTAFGDIAATVKTRDRFGEFDLNAKNAKQVGEDIKESGFDGVLINVSNPCDAVTQILQETTDLKKNRVFGTGTFLDTARMQRIVGDKLGQDPRNVEGFVLGEHGSAQFTAWSTVRVNNKIALQLFNEADQEKISEQSNKNAFAVANGKGYTSYAVAMCAVDLIKAVFSDARAYYPVSTYDPEFKTYLGYPAIIGRDGVEELIELKLTSAEHEKLNAAAQKIKEHVDSLKKK</sequence>
<evidence type="ECO:0000256" key="2">
    <source>
        <dbReference type="PIRSR" id="PIRSR000102-1"/>
    </source>
</evidence>
<name>A0A437ST77_9LACO</name>